<dbReference type="PROSITE" id="PS50943">
    <property type="entry name" value="HTH_CROC1"/>
    <property type="match status" value="1"/>
</dbReference>
<evidence type="ECO:0000259" key="1">
    <source>
        <dbReference type="PROSITE" id="PS50943"/>
    </source>
</evidence>
<dbReference type="RefSeq" id="WP_272123668.1">
    <property type="nucleotide sequence ID" value="NZ_JAQLGH010000047.1"/>
</dbReference>
<dbReference type="InterPro" id="IPR010982">
    <property type="entry name" value="Lambda_DNA-bd_dom_sf"/>
</dbReference>
<dbReference type="InterPro" id="IPR001387">
    <property type="entry name" value="Cro/C1-type_HTH"/>
</dbReference>
<sequence>MTFTEKLDMLMEKNHMNKSELSRISGIPYTTIDGFYKKGSDNIKLSTLKKIAKSFDCSLDYLVDDDVVDNEPQTIAAHKNTNWTQEELNKINDFKKLLLAARSNKGSD</sequence>
<dbReference type="SMART" id="SM00530">
    <property type="entry name" value="HTH_XRE"/>
    <property type="match status" value="1"/>
</dbReference>
<dbReference type="AlphaFoldDB" id="A0AAW6AXR1"/>
<organism evidence="2 3">
    <name type="scientific">Clostridium symbiosum</name>
    <name type="common">Bacteroides symbiosus</name>
    <dbReference type="NCBI Taxonomy" id="1512"/>
    <lineage>
        <taxon>Bacteria</taxon>
        <taxon>Bacillati</taxon>
        <taxon>Bacillota</taxon>
        <taxon>Clostridia</taxon>
        <taxon>Lachnospirales</taxon>
        <taxon>Lachnospiraceae</taxon>
        <taxon>Otoolea</taxon>
    </lineage>
</organism>
<reference evidence="2" key="1">
    <citation type="submission" date="2023-01" db="EMBL/GenBank/DDBJ databases">
        <title>Human gut microbiome strain richness.</title>
        <authorList>
            <person name="Chen-Liaw A."/>
        </authorList>
    </citation>
    <scope>NUCLEOTIDE SEQUENCE</scope>
    <source>
        <strain evidence="2">B1_m1001713B170214d0_201011</strain>
    </source>
</reference>
<evidence type="ECO:0000313" key="3">
    <source>
        <dbReference type="Proteomes" id="UP001300871"/>
    </source>
</evidence>
<dbReference type="Pfam" id="PF13443">
    <property type="entry name" value="HTH_26"/>
    <property type="match status" value="1"/>
</dbReference>
<comment type="caution">
    <text evidence="2">The sequence shown here is derived from an EMBL/GenBank/DDBJ whole genome shotgun (WGS) entry which is preliminary data.</text>
</comment>
<feature type="domain" description="HTH cro/C1-type" evidence="1">
    <location>
        <begin position="7"/>
        <end position="62"/>
    </location>
</feature>
<dbReference type="Proteomes" id="UP001300871">
    <property type="component" value="Unassembled WGS sequence"/>
</dbReference>
<dbReference type="SUPFAM" id="SSF47413">
    <property type="entry name" value="lambda repressor-like DNA-binding domains"/>
    <property type="match status" value="1"/>
</dbReference>
<dbReference type="EMBL" id="JAQLGM010000056">
    <property type="protein sequence ID" value="MDB2002026.1"/>
    <property type="molecule type" value="Genomic_DNA"/>
</dbReference>
<accession>A0AAW6AXR1</accession>
<proteinExistence type="predicted"/>
<dbReference type="GO" id="GO:0003677">
    <property type="term" value="F:DNA binding"/>
    <property type="evidence" value="ECO:0007669"/>
    <property type="project" value="InterPro"/>
</dbReference>
<evidence type="ECO:0000313" key="2">
    <source>
        <dbReference type="EMBL" id="MDB2002026.1"/>
    </source>
</evidence>
<dbReference type="Gene3D" id="1.10.260.40">
    <property type="entry name" value="lambda repressor-like DNA-binding domains"/>
    <property type="match status" value="1"/>
</dbReference>
<protein>
    <submittedName>
        <fullName evidence="2">Helix-turn-helix transcriptional regulator</fullName>
    </submittedName>
</protein>
<name>A0AAW6AXR1_CLOSY</name>
<gene>
    <name evidence="2" type="ORF">PM006_17660</name>
</gene>
<dbReference type="CDD" id="cd00093">
    <property type="entry name" value="HTH_XRE"/>
    <property type="match status" value="1"/>
</dbReference>